<comment type="caution">
    <text evidence="1">The sequence shown here is derived from an EMBL/GenBank/DDBJ whole genome shotgun (WGS) entry which is preliminary data.</text>
</comment>
<proteinExistence type="predicted"/>
<protein>
    <submittedName>
        <fullName evidence="1">3D domain-containing protein</fullName>
    </submittedName>
</protein>
<dbReference type="CDD" id="cd22784">
    <property type="entry name" value="DPBB_MltA_YuiC-like"/>
    <property type="match status" value="1"/>
</dbReference>
<sequence>MRVCLKLRNHRNSYFFKLPTVLLFLSIFPACKRINRSEPEVDWDTICVTATAYNSTHYQTEGDPSITAWGDTLKPGMRAIAVSRDLLRMGLDHNSQVKIEGFDSIYLVKDKMHYRWRNKIDIYMGEDVKKARKFGRKKINMAYIFKKDTTQN</sequence>
<dbReference type="EMBL" id="JAJSON010000025">
    <property type="protein sequence ID" value="MCG9972420.1"/>
    <property type="molecule type" value="Genomic_DNA"/>
</dbReference>
<gene>
    <name evidence="1" type="ORF">LU635_12290</name>
</gene>
<name>A0A9X2A6V7_9FLAO</name>
<dbReference type="RefSeq" id="WP_240099660.1">
    <property type="nucleotide sequence ID" value="NZ_JAJSON010000025.1"/>
</dbReference>
<organism evidence="1 2">
    <name type="scientific">Christiangramia crocea</name>
    <dbReference type="NCBI Taxonomy" id="2904124"/>
    <lineage>
        <taxon>Bacteria</taxon>
        <taxon>Pseudomonadati</taxon>
        <taxon>Bacteroidota</taxon>
        <taxon>Flavobacteriia</taxon>
        <taxon>Flavobacteriales</taxon>
        <taxon>Flavobacteriaceae</taxon>
        <taxon>Christiangramia</taxon>
    </lineage>
</organism>
<evidence type="ECO:0000313" key="1">
    <source>
        <dbReference type="EMBL" id="MCG9972420.1"/>
    </source>
</evidence>
<evidence type="ECO:0000313" key="2">
    <source>
        <dbReference type="Proteomes" id="UP001139344"/>
    </source>
</evidence>
<keyword evidence="2" id="KW-1185">Reference proteome</keyword>
<reference evidence="1" key="1">
    <citation type="submission" date="2021-12" db="EMBL/GenBank/DDBJ databases">
        <title>Description of Gramella crocea sp. nov., a new bacterium isolated from activated sludge.</title>
        <authorList>
            <person name="Zhang X."/>
        </authorList>
    </citation>
    <scope>NUCLEOTIDE SEQUENCE</scope>
    <source>
        <strain evidence="1">YB25</strain>
    </source>
</reference>
<dbReference type="AlphaFoldDB" id="A0A9X2A6V7"/>
<dbReference type="Proteomes" id="UP001139344">
    <property type="component" value="Unassembled WGS sequence"/>
</dbReference>
<accession>A0A9X2A6V7</accession>